<dbReference type="GO" id="GO:0005179">
    <property type="term" value="F:hormone activity"/>
    <property type="evidence" value="ECO:0007669"/>
    <property type="project" value="InterPro"/>
</dbReference>
<name>A0A9N9WJV1_9NEOP</name>
<dbReference type="GO" id="GO:0005576">
    <property type="term" value="C:extracellular region"/>
    <property type="evidence" value="ECO:0007669"/>
    <property type="project" value="InterPro"/>
</dbReference>
<keyword evidence="2" id="KW-0165">Cleavage on pair of basic residues</keyword>
<reference evidence="5" key="1">
    <citation type="submission" date="2021-12" db="EMBL/GenBank/DDBJ databases">
        <authorList>
            <person name="King R."/>
        </authorList>
    </citation>
    <scope>NUCLEOTIDE SEQUENCE</scope>
</reference>
<evidence type="ECO:0000256" key="1">
    <source>
        <dbReference type="ARBA" id="ARBA00009034"/>
    </source>
</evidence>
<organism evidence="5 6">
    <name type="scientific">Diatraea saccharalis</name>
    <name type="common">sugarcane borer</name>
    <dbReference type="NCBI Taxonomy" id="40085"/>
    <lineage>
        <taxon>Eukaryota</taxon>
        <taxon>Metazoa</taxon>
        <taxon>Ecdysozoa</taxon>
        <taxon>Arthropoda</taxon>
        <taxon>Hexapoda</taxon>
        <taxon>Insecta</taxon>
        <taxon>Pterygota</taxon>
        <taxon>Neoptera</taxon>
        <taxon>Endopterygota</taxon>
        <taxon>Lepidoptera</taxon>
        <taxon>Glossata</taxon>
        <taxon>Ditrysia</taxon>
        <taxon>Pyraloidea</taxon>
        <taxon>Crambidae</taxon>
        <taxon>Crambinae</taxon>
        <taxon>Diatraea</taxon>
    </lineage>
</organism>
<dbReference type="InterPro" id="IPR036438">
    <property type="entry name" value="Insulin-like_sf"/>
</dbReference>
<protein>
    <recommendedName>
        <fullName evidence="4">Insulin-like domain-containing protein</fullName>
    </recommendedName>
</protein>
<keyword evidence="6" id="KW-1185">Reference proteome</keyword>
<gene>
    <name evidence="5" type="ORF">DIATSA_LOCUS11193</name>
</gene>
<dbReference type="PROSITE" id="PS00262">
    <property type="entry name" value="INSULIN"/>
    <property type="match status" value="1"/>
</dbReference>
<evidence type="ECO:0000256" key="3">
    <source>
        <dbReference type="ARBA" id="ARBA00022729"/>
    </source>
</evidence>
<evidence type="ECO:0000313" key="5">
    <source>
        <dbReference type="EMBL" id="CAG9793780.1"/>
    </source>
</evidence>
<dbReference type="InterPro" id="IPR022353">
    <property type="entry name" value="Insulin_CS"/>
</dbReference>
<evidence type="ECO:0000313" key="6">
    <source>
        <dbReference type="Proteomes" id="UP001153714"/>
    </source>
</evidence>
<evidence type="ECO:0000256" key="2">
    <source>
        <dbReference type="ARBA" id="ARBA00022685"/>
    </source>
</evidence>
<dbReference type="EMBL" id="OU893337">
    <property type="protein sequence ID" value="CAG9793780.1"/>
    <property type="molecule type" value="Genomic_DNA"/>
</dbReference>
<dbReference type="SUPFAM" id="SSF56994">
    <property type="entry name" value="Insulin-like"/>
    <property type="match status" value="1"/>
</dbReference>
<accession>A0A9N9WJV1</accession>
<dbReference type="Gene3D" id="1.10.100.10">
    <property type="entry name" value="Insulin-like"/>
    <property type="match status" value="1"/>
</dbReference>
<feature type="domain" description="Insulin-like" evidence="4">
    <location>
        <begin position="60"/>
        <end position="95"/>
    </location>
</feature>
<proteinExistence type="inferred from homology"/>
<dbReference type="AlphaFoldDB" id="A0A9N9WJV1"/>
<dbReference type="OrthoDB" id="10019596at2759"/>
<comment type="similarity">
    <text evidence="1">Belongs to the insulin family.</text>
</comment>
<dbReference type="Proteomes" id="UP001153714">
    <property type="component" value="Chromosome 6"/>
</dbReference>
<reference evidence="5" key="2">
    <citation type="submission" date="2022-10" db="EMBL/GenBank/DDBJ databases">
        <authorList>
            <consortium name="ENA_rothamsted_submissions"/>
            <consortium name="culmorum"/>
            <person name="King R."/>
        </authorList>
    </citation>
    <scope>NUCLEOTIDE SEQUENCE</scope>
</reference>
<dbReference type="InterPro" id="IPR016179">
    <property type="entry name" value="Insulin-like"/>
</dbReference>
<keyword evidence="3" id="KW-0732">Signal</keyword>
<evidence type="ECO:0000259" key="4">
    <source>
        <dbReference type="Pfam" id="PF00049"/>
    </source>
</evidence>
<dbReference type="Pfam" id="PF00049">
    <property type="entry name" value="Insulin"/>
    <property type="match status" value="1"/>
</dbReference>
<sequence>MSPNKFQYIIYALLIYEEMFDVAALSPTDKCKSSLSIIVFQICAGEVFSFRDMKSSGTPVRGKRASMFLTEERTEKLVQQCCVKPCPISELLEYCPENW</sequence>